<organism evidence="1 2">
    <name type="scientific">Prunus armeniaca</name>
    <name type="common">Apricot</name>
    <name type="synonym">Armeniaca vulgaris</name>
    <dbReference type="NCBI Taxonomy" id="36596"/>
    <lineage>
        <taxon>Eukaryota</taxon>
        <taxon>Viridiplantae</taxon>
        <taxon>Streptophyta</taxon>
        <taxon>Embryophyta</taxon>
        <taxon>Tracheophyta</taxon>
        <taxon>Spermatophyta</taxon>
        <taxon>Magnoliopsida</taxon>
        <taxon>eudicotyledons</taxon>
        <taxon>Gunneridae</taxon>
        <taxon>Pentapetalae</taxon>
        <taxon>rosids</taxon>
        <taxon>fabids</taxon>
        <taxon>Rosales</taxon>
        <taxon>Rosaceae</taxon>
        <taxon>Amygdaloideae</taxon>
        <taxon>Amygdaleae</taxon>
        <taxon>Prunus</taxon>
    </lineage>
</organism>
<protein>
    <submittedName>
        <fullName evidence="1">Uncharacterized protein</fullName>
    </submittedName>
</protein>
<evidence type="ECO:0000313" key="2">
    <source>
        <dbReference type="Proteomes" id="UP000507245"/>
    </source>
</evidence>
<gene>
    <name evidence="1" type="ORF">ORAREDHAP_LOCUS30787</name>
</gene>
<name>A0A6J5X6V4_PRUAR</name>
<dbReference type="AlphaFoldDB" id="A0A6J5X6V4"/>
<dbReference type="Proteomes" id="UP000507245">
    <property type="component" value="Unassembled WGS sequence"/>
</dbReference>
<proteinExistence type="predicted"/>
<accession>A0A6J5X6V4</accession>
<sequence>MGIPSWVMVLAPRPCGCTTEEATGQWLGAATSGATIPAAIWWFTEVIASTRSWPHSLVAARLLQ</sequence>
<evidence type="ECO:0000313" key="1">
    <source>
        <dbReference type="EMBL" id="CAB4309539.1"/>
    </source>
</evidence>
<reference evidence="2" key="1">
    <citation type="journal article" date="2020" name="Genome Biol.">
        <title>Gamete binning: chromosome-level and haplotype-resolved genome assembly enabled by high-throughput single-cell sequencing of gamete genomes.</title>
        <authorList>
            <person name="Campoy J.A."/>
            <person name="Sun H."/>
            <person name="Goel M."/>
            <person name="Jiao W.-B."/>
            <person name="Folz-Donahue K."/>
            <person name="Wang N."/>
            <person name="Rubio M."/>
            <person name="Liu C."/>
            <person name="Kukat C."/>
            <person name="Ruiz D."/>
            <person name="Huettel B."/>
            <person name="Schneeberger K."/>
        </authorList>
    </citation>
    <scope>NUCLEOTIDE SEQUENCE [LARGE SCALE GENOMIC DNA]</scope>
    <source>
        <strain evidence="2">cv. Rojo Pasion</strain>
    </source>
</reference>
<keyword evidence="2" id="KW-1185">Reference proteome</keyword>
<dbReference type="EMBL" id="CAEKKB010000005">
    <property type="protein sequence ID" value="CAB4309539.1"/>
    <property type="molecule type" value="Genomic_DNA"/>
</dbReference>